<protein>
    <submittedName>
        <fullName evidence="1">Uncharacterized protein</fullName>
    </submittedName>
</protein>
<dbReference type="Proteomes" id="UP001333110">
    <property type="component" value="Unassembled WGS sequence"/>
</dbReference>
<dbReference type="AlphaFoldDB" id="A0AAN7SA31"/>
<evidence type="ECO:0000313" key="1">
    <source>
        <dbReference type="EMBL" id="KAK4832700.1"/>
    </source>
</evidence>
<organism evidence="1 2">
    <name type="scientific">Mycteria americana</name>
    <name type="common">Wood stork</name>
    <dbReference type="NCBI Taxonomy" id="33587"/>
    <lineage>
        <taxon>Eukaryota</taxon>
        <taxon>Metazoa</taxon>
        <taxon>Chordata</taxon>
        <taxon>Craniata</taxon>
        <taxon>Vertebrata</taxon>
        <taxon>Euteleostomi</taxon>
        <taxon>Archelosauria</taxon>
        <taxon>Archosauria</taxon>
        <taxon>Dinosauria</taxon>
        <taxon>Saurischia</taxon>
        <taxon>Theropoda</taxon>
        <taxon>Coelurosauria</taxon>
        <taxon>Aves</taxon>
        <taxon>Neognathae</taxon>
        <taxon>Neoaves</taxon>
        <taxon>Aequornithes</taxon>
        <taxon>Ciconiiformes</taxon>
        <taxon>Ciconiidae</taxon>
        <taxon>Mycteria</taxon>
    </lineage>
</organism>
<comment type="caution">
    <text evidence="1">The sequence shown here is derived from an EMBL/GenBank/DDBJ whole genome shotgun (WGS) entry which is preliminary data.</text>
</comment>
<keyword evidence="2" id="KW-1185">Reference proteome</keyword>
<reference evidence="1 2" key="1">
    <citation type="journal article" date="2023" name="J. Hered.">
        <title>Chromosome-level genome of the wood stork (Mycteria americana) provides insight into avian chromosome evolution.</title>
        <authorList>
            <person name="Flamio R. Jr."/>
            <person name="Ramstad K.M."/>
        </authorList>
    </citation>
    <scope>NUCLEOTIDE SEQUENCE [LARGE SCALE GENOMIC DNA]</scope>
    <source>
        <strain evidence="1">JAX WOST 10</strain>
    </source>
</reference>
<evidence type="ECO:0000313" key="2">
    <source>
        <dbReference type="Proteomes" id="UP001333110"/>
    </source>
</evidence>
<dbReference type="EMBL" id="JAUNZN010000001">
    <property type="protein sequence ID" value="KAK4832700.1"/>
    <property type="molecule type" value="Genomic_DNA"/>
</dbReference>
<accession>A0AAN7SA31</accession>
<name>A0AAN7SA31_MYCAM</name>
<sequence>MRGHGSGMPECHGMGCETEVPEDLEEVRGRVNEVVHLQGGATPKLQGNTLCRKLGRLLFFFGEADFLQQVWDGGENEAKSTIFLSWFSVFDSADGDLLWDKMDTHPPYRKVNGEDESWD</sequence>
<proteinExistence type="predicted"/>
<gene>
    <name evidence="1" type="ORF">QYF61_025161</name>
</gene>